<reference evidence="1" key="2">
    <citation type="journal article" date="2015" name="Fish Shellfish Immunol.">
        <title>Early steps in the European eel (Anguilla anguilla)-Vibrio vulnificus interaction in the gills: Role of the RtxA13 toxin.</title>
        <authorList>
            <person name="Callol A."/>
            <person name="Pajuelo D."/>
            <person name="Ebbesson L."/>
            <person name="Teles M."/>
            <person name="MacKenzie S."/>
            <person name="Amaro C."/>
        </authorList>
    </citation>
    <scope>NUCLEOTIDE SEQUENCE</scope>
</reference>
<organism evidence="1">
    <name type="scientific">Anguilla anguilla</name>
    <name type="common">European freshwater eel</name>
    <name type="synonym">Muraena anguilla</name>
    <dbReference type="NCBI Taxonomy" id="7936"/>
    <lineage>
        <taxon>Eukaryota</taxon>
        <taxon>Metazoa</taxon>
        <taxon>Chordata</taxon>
        <taxon>Craniata</taxon>
        <taxon>Vertebrata</taxon>
        <taxon>Euteleostomi</taxon>
        <taxon>Actinopterygii</taxon>
        <taxon>Neopterygii</taxon>
        <taxon>Teleostei</taxon>
        <taxon>Anguilliformes</taxon>
        <taxon>Anguillidae</taxon>
        <taxon>Anguilla</taxon>
    </lineage>
</organism>
<protein>
    <submittedName>
        <fullName evidence="1">Uncharacterized protein</fullName>
    </submittedName>
</protein>
<dbReference type="AlphaFoldDB" id="A0A0E9Q6W6"/>
<reference evidence="1" key="1">
    <citation type="submission" date="2014-11" db="EMBL/GenBank/DDBJ databases">
        <authorList>
            <person name="Amaro Gonzalez C."/>
        </authorList>
    </citation>
    <scope>NUCLEOTIDE SEQUENCE</scope>
</reference>
<accession>A0A0E9Q6W6</accession>
<dbReference type="EMBL" id="GBXM01096744">
    <property type="protein sequence ID" value="JAH11833.1"/>
    <property type="molecule type" value="Transcribed_RNA"/>
</dbReference>
<evidence type="ECO:0000313" key="1">
    <source>
        <dbReference type="EMBL" id="JAH11833.1"/>
    </source>
</evidence>
<proteinExistence type="predicted"/>
<name>A0A0E9Q6W6_ANGAN</name>
<sequence>MVTFQSLFASIREICHCPRSALFLVPFKRSTKGIKAPKMAAPRRRELLP</sequence>